<dbReference type="Proteomes" id="UP001212997">
    <property type="component" value="Unassembled WGS sequence"/>
</dbReference>
<feature type="region of interest" description="Disordered" evidence="1">
    <location>
        <begin position="17"/>
        <end position="50"/>
    </location>
</feature>
<keyword evidence="3" id="KW-1185">Reference proteome</keyword>
<gene>
    <name evidence="2" type="ORF">NLI96_g12186</name>
</gene>
<feature type="compositionally biased region" description="Polar residues" evidence="1">
    <location>
        <begin position="212"/>
        <end position="227"/>
    </location>
</feature>
<feature type="compositionally biased region" description="Low complexity" evidence="1">
    <location>
        <begin position="324"/>
        <end position="356"/>
    </location>
</feature>
<feature type="compositionally biased region" description="Low complexity" evidence="1">
    <location>
        <begin position="33"/>
        <end position="44"/>
    </location>
</feature>
<evidence type="ECO:0000313" key="2">
    <source>
        <dbReference type="EMBL" id="KAJ3474905.1"/>
    </source>
</evidence>
<reference evidence="2" key="1">
    <citation type="submission" date="2022-07" db="EMBL/GenBank/DDBJ databases">
        <title>Genome Sequence of Physisporinus lineatus.</title>
        <authorList>
            <person name="Buettner E."/>
        </authorList>
    </citation>
    <scope>NUCLEOTIDE SEQUENCE</scope>
    <source>
        <strain evidence="2">VT162</strain>
    </source>
</reference>
<sequence>MRAAGFVPLAHTLTPMTHSRHQSASSIISIGDSVSPGTPSSIPTPSEPPPFPPLMFVNPSVVTTTPMWEYQRALGWGGPGRQTMGLTMNPSDTNVSATTGPSFVPPPTPSSRPNPLHTNSSSTVATLASTSTSGSGGFSSSSGSSSWSSVPSLRTRALEKAGGNASEYRYSTPPVDGYPFPHTPPRSQSDSPLSRDESARSSGYSSERESSITASPRSSAESTASNCTIPTPNTSLSTSTMTPPSFSAHIRRSSTAPIPQARPKPTPVQPSSKYKPEGDTPTFATARKRGTRSAARTHELSLTELCDYSPSAWATNPDCLGPLNSSPSSGPSGNSSGSSSVGSGRVSQGRSRASSANIETGSQRRGRERGRNEDRDRIKPKHRGPPVVAEVQTSPAQQKETTEMATTEVRAPPETWDPVKEGNTSGESDKLSVDGDKPRSKAKAKERERQSSSSSRHSHGHGGHKGYSSFSFPPTSSPESKTAPHVLGEREKSHSSSKETKPNSKERRELREKEHHHRGKELGALVQAHRDRDREQARQSEREHRDALEHAKEKAIAIDSEVNTEAEVDVVHDLDQDWDRLRMKRIGRGRGLHYGSARTRGGRSIFGGSDGDTVVDIF</sequence>
<feature type="region of interest" description="Disordered" evidence="1">
    <location>
        <begin position="81"/>
        <end position="551"/>
    </location>
</feature>
<feature type="compositionally biased region" description="Polar residues" evidence="1">
    <location>
        <begin position="84"/>
        <end position="97"/>
    </location>
</feature>
<proteinExistence type="predicted"/>
<accession>A0AAD5UV33</accession>
<feature type="compositionally biased region" description="Polar residues" evidence="1">
    <location>
        <begin position="17"/>
        <end position="28"/>
    </location>
</feature>
<dbReference type="AlphaFoldDB" id="A0AAD5UV33"/>
<name>A0AAD5UV33_9APHY</name>
<organism evidence="2 3">
    <name type="scientific">Meripilus lineatus</name>
    <dbReference type="NCBI Taxonomy" id="2056292"/>
    <lineage>
        <taxon>Eukaryota</taxon>
        <taxon>Fungi</taxon>
        <taxon>Dikarya</taxon>
        <taxon>Basidiomycota</taxon>
        <taxon>Agaricomycotina</taxon>
        <taxon>Agaricomycetes</taxon>
        <taxon>Polyporales</taxon>
        <taxon>Meripilaceae</taxon>
        <taxon>Meripilus</taxon>
    </lineage>
</organism>
<evidence type="ECO:0000313" key="3">
    <source>
        <dbReference type="Proteomes" id="UP001212997"/>
    </source>
</evidence>
<feature type="compositionally biased region" description="Basic and acidic residues" evidence="1">
    <location>
        <begin position="528"/>
        <end position="551"/>
    </location>
</feature>
<feature type="compositionally biased region" description="Basic and acidic residues" evidence="1">
    <location>
        <begin position="487"/>
        <end position="513"/>
    </location>
</feature>
<evidence type="ECO:0000256" key="1">
    <source>
        <dbReference type="SAM" id="MobiDB-lite"/>
    </source>
</evidence>
<feature type="compositionally biased region" description="Basic and acidic residues" evidence="1">
    <location>
        <begin position="427"/>
        <end position="450"/>
    </location>
</feature>
<comment type="caution">
    <text evidence="2">The sequence shown here is derived from an EMBL/GenBank/DDBJ whole genome shotgun (WGS) entry which is preliminary data.</text>
</comment>
<feature type="compositionally biased region" description="Low complexity" evidence="1">
    <location>
        <begin position="228"/>
        <end position="247"/>
    </location>
</feature>
<feature type="compositionally biased region" description="Polar residues" evidence="1">
    <location>
        <begin position="391"/>
        <end position="405"/>
    </location>
</feature>
<feature type="compositionally biased region" description="Pro residues" evidence="1">
    <location>
        <begin position="103"/>
        <end position="112"/>
    </location>
</feature>
<feature type="compositionally biased region" description="Low complexity" evidence="1">
    <location>
        <begin position="113"/>
        <end position="152"/>
    </location>
</feature>
<protein>
    <submittedName>
        <fullName evidence="2">Uncharacterized protein</fullName>
    </submittedName>
</protein>
<feature type="compositionally biased region" description="Low complexity" evidence="1">
    <location>
        <begin position="466"/>
        <end position="480"/>
    </location>
</feature>
<dbReference type="EMBL" id="JANAWD010000958">
    <property type="protein sequence ID" value="KAJ3474905.1"/>
    <property type="molecule type" value="Genomic_DNA"/>
</dbReference>